<accession>A0A3Q9G372</accession>
<evidence type="ECO:0000313" key="2">
    <source>
        <dbReference type="EMBL" id="AZQ77941.1"/>
    </source>
</evidence>
<name>A0A3Q9G372_9ACTO</name>
<evidence type="ECO:0000313" key="3">
    <source>
        <dbReference type="Proteomes" id="UP000280344"/>
    </source>
</evidence>
<dbReference type="EMBL" id="CP034593">
    <property type="protein sequence ID" value="AZQ77941.1"/>
    <property type="molecule type" value="Genomic_DNA"/>
</dbReference>
<dbReference type="SUPFAM" id="SSF53597">
    <property type="entry name" value="Dihydrofolate reductase-like"/>
    <property type="match status" value="1"/>
</dbReference>
<reference evidence="2 3" key="1">
    <citation type="submission" date="2018-12" db="EMBL/GenBank/DDBJ databases">
        <title>Complete genome sequence of Flaviflexus sp. H23T48.</title>
        <authorList>
            <person name="Bae J.-W."/>
            <person name="Lee J.-Y."/>
        </authorList>
    </citation>
    <scope>NUCLEOTIDE SEQUENCE [LARGE SCALE GENOMIC DNA]</scope>
    <source>
        <strain evidence="2 3">H23T48</strain>
    </source>
</reference>
<dbReference type="OrthoDB" id="3427770at2"/>
<gene>
    <name evidence="2" type="ORF">EJ997_11935</name>
</gene>
<dbReference type="KEGG" id="flh:EJ997_11935"/>
<dbReference type="RefSeq" id="WP_126704743.1">
    <property type="nucleotide sequence ID" value="NZ_CP034593.1"/>
</dbReference>
<organism evidence="2 3">
    <name type="scientific">Flaviflexus ciconiae</name>
    <dbReference type="NCBI Taxonomy" id="2496867"/>
    <lineage>
        <taxon>Bacteria</taxon>
        <taxon>Bacillati</taxon>
        <taxon>Actinomycetota</taxon>
        <taxon>Actinomycetes</taxon>
        <taxon>Actinomycetales</taxon>
        <taxon>Actinomycetaceae</taxon>
        <taxon>Flaviflexus</taxon>
    </lineage>
</organism>
<feature type="domain" description="Bacterial bifunctional deaminase-reductase C-terminal" evidence="1">
    <location>
        <begin position="4"/>
        <end position="148"/>
    </location>
</feature>
<dbReference type="InterPro" id="IPR050765">
    <property type="entry name" value="Riboflavin_Biosynth_HTPR"/>
</dbReference>
<dbReference type="GO" id="GO:0008703">
    <property type="term" value="F:5-amino-6-(5-phosphoribosylamino)uracil reductase activity"/>
    <property type="evidence" value="ECO:0007669"/>
    <property type="project" value="InterPro"/>
</dbReference>
<dbReference type="InterPro" id="IPR002734">
    <property type="entry name" value="RibDG_C"/>
</dbReference>
<dbReference type="InterPro" id="IPR024072">
    <property type="entry name" value="DHFR-like_dom_sf"/>
</dbReference>
<dbReference type="Proteomes" id="UP000280344">
    <property type="component" value="Chromosome"/>
</dbReference>
<dbReference type="Gene3D" id="3.40.430.10">
    <property type="entry name" value="Dihydrofolate Reductase, subunit A"/>
    <property type="match status" value="1"/>
</dbReference>
<evidence type="ECO:0000259" key="1">
    <source>
        <dbReference type="Pfam" id="PF01872"/>
    </source>
</evidence>
<keyword evidence="3" id="KW-1185">Reference proteome</keyword>
<dbReference type="Pfam" id="PF01872">
    <property type="entry name" value="RibD_C"/>
    <property type="match status" value="1"/>
</dbReference>
<dbReference type="PANTHER" id="PTHR38011">
    <property type="entry name" value="DIHYDROFOLATE REDUCTASE FAMILY PROTEIN (AFU_ORTHOLOGUE AFUA_8G06820)"/>
    <property type="match status" value="1"/>
</dbReference>
<sequence length="176" mass="19527">MTVHYYTSSSLDGFIATADHSLGWLLKQDFDEEGPMNYTEFMKDIGVLVMGSSTYEWLLAESEAWPYKQPAFVLTSRELPVPTGSNILFREGNVRDLFDEIVTAANGKDAWVVGGGDLAGQFADENLLDEVWVQFAPATLGSGQPLLPRALDVELLEVAQNRGFMCGHYRVLKSEN</sequence>
<dbReference type="GO" id="GO:0009231">
    <property type="term" value="P:riboflavin biosynthetic process"/>
    <property type="evidence" value="ECO:0007669"/>
    <property type="project" value="InterPro"/>
</dbReference>
<dbReference type="PANTHER" id="PTHR38011:SF11">
    <property type="entry name" value="2,5-DIAMINO-6-RIBOSYLAMINO-4(3H)-PYRIMIDINONE 5'-PHOSPHATE REDUCTASE"/>
    <property type="match status" value="1"/>
</dbReference>
<proteinExistence type="predicted"/>
<dbReference type="AlphaFoldDB" id="A0A3Q9G372"/>
<protein>
    <submittedName>
        <fullName evidence="2">Dihydrofolate reductase</fullName>
    </submittedName>
</protein>